<dbReference type="InterPro" id="IPR013131">
    <property type="entry name" value="Mannitol_DH_N"/>
</dbReference>
<dbReference type="EMBL" id="JMGO02000004">
    <property type="protein sequence ID" value="KXU80317.1"/>
    <property type="molecule type" value="Genomic_DNA"/>
</dbReference>
<dbReference type="InterPro" id="IPR013118">
    <property type="entry name" value="Mannitol_DH_C"/>
</dbReference>
<dbReference type="Proteomes" id="UP000078435">
    <property type="component" value="Unassembled WGS sequence"/>
</dbReference>
<dbReference type="PROSITE" id="PS00974">
    <property type="entry name" value="MANNITOL_DHGENASE"/>
    <property type="match status" value="1"/>
</dbReference>
<dbReference type="NCBIfam" id="NF002650">
    <property type="entry name" value="PRK02318.2-2"/>
    <property type="match status" value="1"/>
</dbReference>
<dbReference type="NCBIfam" id="NF002647">
    <property type="entry name" value="PRK02318.1-3"/>
    <property type="match status" value="1"/>
</dbReference>
<dbReference type="Pfam" id="PF08125">
    <property type="entry name" value="Mannitol_dh_C"/>
    <property type="match status" value="1"/>
</dbReference>
<dbReference type="GO" id="GO:0008926">
    <property type="term" value="F:mannitol-1-phosphate 5-dehydrogenase activity"/>
    <property type="evidence" value="ECO:0007669"/>
    <property type="project" value="UniProtKB-UniRule"/>
</dbReference>
<evidence type="ECO:0000259" key="8">
    <source>
        <dbReference type="Pfam" id="PF08125"/>
    </source>
</evidence>
<evidence type="ECO:0000256" key="1">
    <source>
        <dbReference type="ARBA" id="ARBA00006541"/>
    </source>
</evidence>
<dbReference type="FunFam" id="1.10.1040.10:FF:000009">
    <property type="entry name" value="Mannitol-1-phosphate 5-dehydrogenase"/>
    <property type="match status" value="1"/>
</dbReference>
<evidence type="ECO:0000256" key="6">
    <source>
        <dbReference type="HAMAP-Rule" id="MF_00196"/>
    </source>
</evidence>
<dbReference type="GO" id="GO:0005829">
    <property type="term" value="C:cytosol"/>
    <property type="evidence" value="ECO:0007669"/>
    <property type="project" value="TreeGrafter"/>
</dbReference>
<dbReference type="InterPro" id="IPR000669">
    <property type="entry name" value="Mannitol_DH"/>
</dbReference>
<evidence type="ECO:0000256" key="5">
    <source>
        <dbReference type="ARBA" id="ARBA00023027"/>
    </source>
</evidence>
<dbReference type="InterPro" id="IPR013328">
    <property type="entry name" value="6PGD_dom2"/>
</dbReference>
<comment type="similarity">
    <text evidence="1 6">Belongs to the mannitol dehydrogenase family.</text>
</comment>
<dbReference type="GO" id="GO:0019592">
    <property type="term" value="P:mannitol catabolic process"/>
    <property type="evidence" value="ECO:0007669"/>
    <property type="project" value="TreeGrafter"/>
</dbReference>
<dbReference type="Gene3D" id="1.10.1040.10">
    <property type="entry name" value="N-(1-d-carboxylethyl)-l-norvaline Dehydrogenase, domain 2"/>
    <property type="match status" value="1"/>
</dbReference>
<dbReference type="FunFam" id="3.40.50.720:FF:000075">
    <property type="entry name" value="Mannitol-1-phosphate 5-dehydrogenase"/>
    <property type="match status" value="1"/>
</dbReference>
<feature type="binding site" evidence="6">
    <location>
        <begin position="3"/>
        <end position="14"/>
    </location>
    <ligand>
        <name>NAD(+)</name>
        <dbReference type="ChEBI" id="CHEBI:57540"/>
    </ligand>
</feature>
<evidence type="ECO:0000256" key="2">
    <source>
        <dbReference type="ARBA" id="ARBA00012939"/>
    </source>
</evidence>
<dbReference type="PANTHER" id="PTHR30524">
    <property type="entry name" value="MANNITOL-1-PHOSPHATE 5-DEHYDROGENASE"/>
    <property type="match status" value="1"/>
</dbReference>
<evidence type="ECO:0000256" key="3">
    <source>
        <dbReference type="ARBA" id="ARBA00016219"/>
    </source>
</evidence>
<evidence type="ECO:0000313" key="10">
    <source>
        <dbReference type="Proteomes" id="UP000078435"/>
    </source>
</evidence>
<comment type="catalytic activity">
    <reaction evidence="6">
        <text>D-mannitol 1-phosphate + NAD(+) = beta-D-fructose 6-phosphate + NADH + H(+)</text>
        <dbReference type="Rhea" id="RHEA:19661"/>
        <dbReference type="ChEBI" id="CHEBI:15378"/>
        <dbReference type="ChEBI" id="CHEBI:57540"/>
        <dbReference type="ChEBI" id="CHEBI:57634"/>
        <dbReference type="ChEBI" id="CHEBI:57945"/>
        <dbReference type="ChEBI" id="CHEBI:61381"/>
        <dbReference type="EC" id="1.1.1.17"/>
    </reaction>
</comment>
<feature type="domain" description="Mannitol dehydrogenase C-terminal" evidence="8">
    <location>
        <begin position="204"/>
        <end position="381"/>
    </location>
</feature>
<dbReference type="InterPro" id="IPR023027">
    <property type="entry name" value="Mannitol_DH_CS"/>
</dbReference>
<protein>
    <recommendedName>
        <fullName evidence="3 6">Mannitol-1-phosphate 5-dehydrogenase</fullName>
        <ecNumber evidence="2 6">1.1.1.17</ecNumber>
    </recommendedName>
</protein>
<dbReference type="PRINTS" id="PR00084">
    <property type="entry name" value="MTLDHDRGNASE"/>
</dbReference>
<dbReference type="InterPro" id="IPR036291">
    <property type="entry name" value="NAD(P)-bd_dom_sf"/>
</dbReference>
<gene>
    <name evidence="6" type="primary">mtlD</name>
    <name evidence="9" type="ORF">LCR_14600</name>
</gene>
<reference evidence="9 10" key="1">
    <citation type="submission" date="2016-02" db="EMBL/GenBank/DDBJ databases">
        <title>Draft genome sequence of Aeromonas trota strain 1999lcr isolated from cerebrospinal fluid (CSF).</title>
        <authorList>
            <person name="Dallagassa C.B."/>
            <person name="Prediger K.C."/>
            <person name="Weiss V.A."/>
            <person name="Assis F.E."/>
            <person name="Baura V."/>
            <person name="Cruz L.M."/>
            <person name="Souza E.M."/>
            <person name="Pedrosa F.O."/>
            <person name="Fadel-Picheth C.M."/>
        </authorList>
    </citation>
    <scope>NUCLEOTIDE SEQUENCE [LARGE SCALE GENOMIC DNA]</scope>
    <source>
        <strain evidence="9 10">1999lcr</strain>
    </source>
</reference>
<dbReference type="RefSeq" id="WP_026458032.1">
    <property type="nucleotide sequence ID" value="NZ_JMGO02000004.1"/>
</dbReference>
<comment type="caution">
    <text evidence="9">The sequence shown here is derived from an EMBL/GenBank/DDBJ whole genome shotgun (WGS) entry which is preliminary data.</text>
</comment>
<dbReference type="SUPFAM" id="SSF51735">
    <property type="entry name" value="NAD(P)-binding Rossmann-fold domains"/>
    <property type="match status" value="1"/>
</dbReference>
<dbReference type="NCBIfam" id="NF002652">
    <property type="entry name" value="PRK02318.2-5"/>
    <property type="match status" value="1"/>
</dbReference>
<evidence type="ECO:0000259" key="7">
    <source>
        <dbReference type="Pfam" id="PF01232"/>
    </source>
</evidence>
<name>A0A175VIM2_AEREN</name>
<dbReference type="InterPro" id="IPR023028">
    <property type="entry name" value="Mannitol_1_phos_5_DH"/>
</dbReference>
<feature type="domain" description="Mannitol dehydrogenase N-terminal" evidence="7">
    <location>
        <begin position="1"/>
        <end position="196"/>
    </location>
</feature>
<evidence type="ECO:0000313" key="9">
    <source>
        <dbReference type="EMBL" id="KXU80317.1"/>
    </source>
</evidence>
<dbReference type="Gene3D" id="3.40.50.720">
    <property type="entry name" value="NAD(P)-binding Rossmann-like Domain"/>
    <property type="match status" value="1"/>
</dbReference>
<keyword evidence="5 6" id="KW-0520">NAD</keyword>
<dbReference type="InterPro" id="IPR008927">
    <property type="entry name" value="6-PGluconate_DH-like_C_sf"/>
</dbReference>
<evidence type="ECO:0000256" key="4">
    <source>
        <dbReference type="ARBA" id="ARBA00023002"/>
    </source>
</evidence>
<organism evidence="9 10">
    <name type="scientific">Aeromonas enteropelogenes</name>
    <name type="common">Aeromonas trota</name>
    <dbReference type="NCBI Taxonomy" id="29489"/>
    <lineage>
        <taxon>Bacteria</taxon>
        <taxon>Pseudomonadati</taxon>
        <taxon>Pseudomonadota</taxon>
        <taxon>Gammaproteobacteria</taxon>
        <taxon>Aeromonadales</taxon>
        <taxon>Aeromonadaceae</taxon>
        <taxon>Aeromonas</taxon>
    </lineage>
</organism>
<dbReference type="HAMAP" id="MF_00196">
    <property type="entry name" value="Mannitol_dehydrog"/>
    <property type="match status" value="1"/>
</dbReference>
<dbReference type="AlphaFoldDB" id="A0A175VIM2"/>
<accession>A0A175VIM2</accession>
<sequence length="382" mass="41744">MKTLHFGAGNIGRGFIGKLLADASHQVTFADVNETLIDQLNHRQEYRVHVVGADQKLDVVRNVAAVSSAGHEVIARLITADLVTTAVGPNILDKIASTLAKGLQARFDAGNLAPLNIIACENMVRGTSHLKQEVLKYLPVAYHATLESCVGFVDSAVDRIVPPTAAANDDPLEVTVESFSEWIVDQTQFKGELPQVAGMEPTDNLMAFVERKLFTLNTGHIVTAYLGKLRGYRTVREAIEDPVIRSKVRRAMEESGAVLVKRYGFDPRLHAAYIEKILARFANPYLVDEIDRVGRQPLRKLAAGDRLVKPLLGTLEYGLPNDHLQEGIAAALHYRNADDPQAVELQTLLADLGPAKALARVTGLEADSEIVGTIVARYESMK</sequence>
<dbReference type="STRING" id="29489.VL01_00715"/>
<dbReference type="SUPFAM" id="SSF48179">
    <property type="entry name" value="6-phosphogluconate dehydrogenase C-terminal domain-like"/>
    <property type="match status" value="1"/>
</dbReference>
<proteinExistence type="inferred from homology"/>
<dbReference type="NCBIfam" id="NF002646">
    <property type="entry name" value="PRK02318.1-2"/>
    <property type="match status" value="1"/>
</dbReference>
<keyword evidence="4 6" id="KW-0560">Oxidoreductase</keyword>
<dbReference type="EC" id="1.1.1.17" evidence="2 6"/>
<dbReference type="Pfam" id="PF01232">
    <property type="entry name" value="Mannitol_dh"/>
    <property type="match status" value="1"/>
</dbReference>
<dbReference type="PANTHER" id="PTHR30524:SF0">
    <property type="entry name" value="ALTRONATE OXIDOREDUCTASE-RELATED"/>
    <property type="match status" value="1"/>
</dbReference>